<gene>
    <name evidence="3" type="ORF">NBRC111893_2500</name>
</gene>
<dbReference type="OrthoDB" id="2137849at2"/>
<dbReference type="Gene3D" id="1.10.287.1490">
    <property type="match status" value="1"/>
</dbReference>
<feature type="coiled-coil region" evidence="1">
    <location>
        <begin position="170"/>
        <end position="239"/>
    </location>
</feature>
<comment type="caution">
    <text evidence="3">The sequence shown here is derived from an EMBL/GenBank/DDBJ whole genome shotgun (WGS) entry which is preliminary data.</text>
</comment>
<proteinExistence type="predicted"/>
<dbReference type="Pfam" id="PF20155">
    <property type="entry name" value="TMP_3"/>
    <property type="match status" value="1"/>
</dbReference>
<dbReference type="SUPFAM" id="SSF57997">
    <property type="entry name" value="Tropomyosin"/>
    <property type="match status" value="1"/>
</dbReference>
<keyword evidence="4" id="KW-1185">Reference proteome</keyword>
<evidence type="ECO:0000313" key="4">
    <source>
        <dbReference type="Proteomes" id="UP000286974"/>
    </source>
</evidence>
<feature type="domain" description="Tape measure protein N-terminal" evidence="2">
    <location>
        <begin position="322"/>
        <end position="440"/>
    </location>
</feature>
<feature type="coiled-coil region" evidence="1">
    <location>
        <begin position="86"/>
        <end position="113"/>
    </location>
</feature>
<accession>A0A401FPS2</accession>
<organism evidence="3 4">
    <name type="scientific">Lentilactobacillus kosonis</name>
    <dbReference type="NCBI Taxonomy" id="2810561"/>
    <lineage>
        <taxon>Bacteria</taxon>
        <taxon>Bacillati</taxon>
        <taxon>Bacillota</taxon>
        <taxon>Bacilli</taxon>
        <taxon>Lactobacillales</taxon>
        <taxon>Lactobacillaceae</taxon>
        <taxon>Lentilactobacillus</taxon>
    </lineage>
</organism>
<evidence type="ECO:0000313" key="3">
    <source>
        <dbReference type="EMBL" id="GAY74354.1"/>
    </source>
</evidence>
<name>A0A401FPS2_9LACO</name>
<sequence length="451" mass="50034">MSTEVYLGTLQASNSLKSLKTVVNSVTASWKAQANALRASGDSLKAAQVKYDGLSKSIKSNQDVINNLRDKQKGLDQTTQDGARQYAKYQAEIDRTQNRIASLTRQQAKASESLSGYKSGIIGLEKSIKSTNDLTKSYIDRLRAEGKEYKALEAEASGYRTSLQKTSSLYSKQSTELSQHQQRVDGLNDKYEKSRQELTRLTQAGKENTDEYARARQAVQSYKNELDSANGDLNKQKIRVNETATSMAKLKTSITKVEESERKLKPTGLTRLIGGLQKVDDKAEKTQHIFGSVFGGQIMANGVMAAWNTLTNHINDATRAGLEYDKTQQKMLATWTTLTGSAKKGQAMVDTTNRLSVALGQDVDVTDELNQQFYHVLDKQKPTERLTRSVLTMSDAVGLSAENTKNLGLNFTHMMSSSKMQVGDFNHITDALPMYGHALLEYEQKVQKILN</sequence>
<dbReference type="Proteomes" id="UP000286974">
    <property type="component" value="Unassembled WGS sequence"/>
</dbReference>
<dbReference type="InterPro" id="IPR013491">
    <property type="entry name" value="Tape_meas_N"/>
</dbReference>
<dbReference type="RefSeq" id="WP_125009001.1">
    <property type="nucleotide sequence ID" value="NZ_BEXA01000009.1"/>
</dbReference>
<dbReference type="EMBL" id="BEXA01000009">
    <property type="protein sequence ID" value="GAY74354.1"/>
    <property type="molecule type" value="Genomic_DNA"/>
</dbReference>
<reference evidence="3 4" key="1">
    <citation type="submission" date="2017-11" db="EMBL/GenBank/DDBJ databases">
        <title>Draft Genome Sequence of Lactobacillus curieae NBRC 111893 isolated from Koso, a Japanese sugar-Vegetable Fermented Beverage.</title>
        <authorList>
            <person name="Chiou T.Y."/>
            <person name="Oshima K."/>
            <person name="Suda W."/>
            <person name="Hattori M."/>
            <person name="Takahashi T."/>
        </authorList>
    </citation>
    <scope>NUCLEOTIDE SEQUENCE [LARGE SCALE GENOMIC DNA]</scope>
    <source>
        <strain evidence="3 4">NBRC111893</strain>
    </source>
</reference>
<evidence type="ECO:0000259" key="2">
    <source>
        <dbReference type="Pfam" id="PF20155"/>
    </source>
</evidence>
<protein>
    <submittedName>
        <fullName evidence="3">Phage tail length tape-measure protein</fullName>
    </submittedName>
</protein>
<keyword evidence="1" id="KW-0175">Coiled coil</keyword>
<evidence type="ECO:0000256" key="1">
    <source>
        <dbReference type="SAM" id="Coils"/>
    </source>
</evidence>
<dbReference type="AlphaFoldDB" id="A0A401FPS2"/>